<sequence>MALKLIMVQGPRKGESVEYPVGSTIRIGRIVRGNKIAIKDVGISSKHLSIGSESGKWVLRDLDSSNGTILNGIRIQPNTPFDLRDGDNIKIGEYTIISVVINDCDGDGGDDDDDQSQLRKKNPRPPRGGGGVRSVPPAPAPAIVGRRGKIGKETEEVKHEDVAVVKRKRGRPNKARVSVSGAVEEEKILEVDEGSSSECVETKPAKQATTTRQTRSSKNKKENANEVVSGSVLGKIPEDSSVGAEEGKIVEVRRTRAGLRGRKNLAQQKPSGYGTNLEDSDSIDVAEEAAAESVKGSNLEGGDGEEAVPNELKDDNVEARNRHDGLRSRNNLAQEKRNLGDSDSIDVAEAAESVKRLNSEDGDGEEAVLNEVKDDDNVKAEGVEESSSEAKNGGDFGSKETLNNEFGDLLEKMTLGELFDYMEVNLPKQIIEATEEIIKGMKEKAERVHEYVIEQKKGKGKVPVS</sequence>
<feature type="region of interest" description="Disordered" evidence="1">
    <location>
        <begin position="190"/>
        <end position="399"/>
    </location>
</feature>
<dbReference type="SMART" id="SM00240">
    <property type="entry name" value="FHA"/>
    <property type="match status" value="1"/>
</dbReference>
<feature type="compositionally biased region" description="Polar residues" evidence="1">
    <location>
        <begin position="265"/>
        <end position="274"/>
    </location>
</feature>
<dbReference type="GeneID" id="107421929"/>
<dbReference type="PANTHER" id="PTHR23308">
    <property type="entry name" value="NUCLEAR INHIBITOR OF PROTEIN PHOSPHATASE-1"/>
    <property type="match status" value="1"/>
</dbReference>
<dbReference type="PROSITE" id="PS50006">
    <property type="entry name" value="FHA_DOMAIN"/>
    <property type="match status" value="1"/>
</dbReference>
<evidence type="ECO:0000313" key="4">
    <source>
        <dbReference type="RefSeq" id="XP_015886776.3"/>
    </source>
</evidence>
<dbReference type="Pfam" id="PF00498">
    <property type="entry name" value="FHA"/>
    <property type="match status" value="1"/>
</dbReference>
<feature type="compositionally biased region" description="Polar residues" evidence="1">
    <location>
        <begin position="207"/>
        <end position="216"/>
    </location>
</feature>
<evidence type="ECO:0000259" key="2">
    <source>
        <dbReference type="PROSITE" id="PS50006"/>
    </source>
</evidence>
<name>A0A6P4A0P8_ZIZJJ</name>
<evidence type="ECO:0000313" key="3">
    <source>
        <dbReference type="Proteomes" id="UP001652623"/>
    </source>
</evidence>
<dbReference type="InterPro" id="IPR000253">
    <property type="entry name" value="FHA_dom"/>
</dbReference>
<gene>
    <name evidence="4" type="primary">LOC107421929</name>
</gene>
<feature type="compositionally biased region" description="Basic and acidic residues" evidence="1">
    <location>
        <begin position="311"/>
        <end position="327"/>
    </location>
</feature>
<feature type="compositionally biased region" description="Basic and acidic residues" evidence="1">
    <location>
        <begin position="371"/>
        <end position="382"/>
    </location>
</feature>
<organism evidence="3 4">
    <name type="scientific">Ziziphus jujuba</name>
    <name type="common">Chinese jujube</name>
    <name type="synonym">Ziziphus sativa</name>
    <dbReference type="NCBI Taxonomy" id="326968"/>
    <lineage>
        <taxon>Eukaryota</taxon>
        <taxon>Viridiplantae</taxon>
        <taxon>Streptophyta</taxon>
        <taxon>Embryophyta</taxon>
        <taxon>Tracheophyta</taxon>
        <taxon>Spermatophyta</taxon>
        <taxon>Magnoliopsida</taxon>
        <taxon>eudicotyledons</taxon>
        <taxon>Gunneridae</taxon>
        <taxon>Pentapetalae</taxon>
        <taxon>rosids</taxon>
        <taxon>fabids</taxon>
        <taxon>Rosales</taxon>
        <taxon>Rhamnaceae</taxon>
        <taxon>Paliureae</taxon>
        <taxon>Ziziphus</taxon>
    </lineage>
</organism>
<evidence type="ECO:0000256" key="1">
    <source>
        <dbReference type="SAM" id="MobiDB-lite"/>
    </source>
</evidence>
<feature type="compositionally biased region" description="Acidic residues" evidence="1">
    <location>
        <begin position="105"/>
        <end position="115"/>
    </location>
</feature>
<accession>A0A6P4A0P8</accession>
<dbReference type="SUPFAM" id="SSF49879">
    <property type="entry name" value="SMAD/FHA domain"/>
    <property type="match status" value="1"/>
</dbReference>
<protein>
    <submittedName>
        <fullName evidence="4">FHA domain-containing protein At4g14490</fullName>
    </submittedName>
</protein>
<dbReference type="InterPro" id="IPR008984">
    <property type="entry name" value="SMAD_FHA_dom_sf"/>
</dbReference>
<feature type="compositionally biased region" description="Basic and acidic residues" evidence="1">
    <location>
        <begin position="245"/>
        <end position="254"/>
    </location>
</feature>
<keyword evidence="3" id="KW-1185">Reference proteome</keyword>
<dbReference type="Proteomes" id="UP001652623">
    <property type="component" value="Chromosome 3"/>
</dbReference>
<dbReference type="RefSeq" id="XP_015886776.3">
    <property type="nucleotide sequence ID" value="XM_016031290.4"/>
</dbReference>
<dbReference type="KEGG" id="zju:107421929"/>
<feature type="domain" description="FHA" evidence="2">
    <location>
        <begin position="25"/>
        <end position="75"/>
    </location>
</feature>
<proteinExistence type="predicted"/>
<reference evidence="4" key="1">
    <citation type="submission" date="2025-08" db="UniProtKB">
        <authorList>
            <consortium name="RefSeq"/>
        </authorList>
    </citation>
    <scope>IDENTIFICATION</scope>
    <source>
        <tissue evidence="4">Seedling</tissue>
    </source>
</reference>
<dbReference type="InterPro" id="IPR050923">
    <property type="entry name" value="Cell_Proc_Reg/RNA_Proc"/>
</dbReference>
<feature type="compositionally biased region" description="Acidic residues" evidence="1">
    <location>
        <begin position="278"/>
        <end position="290"/>
    </location>
</feature>
<dbReference type="FunCoup" id="A0A6P4A0P8">
    <property type="interactions" value="118"/>
</dbReference>
<dbReference type="Gene3D" id="2.60.200.20">
    <property type="match status" value="1"/>
</dbReference>
<feature type="region of interest" description="Disordered" evidence="1">
    <location>
        <begin position="105"/>
        <end position="156"/>
    </location>
</feature>
<dbReference type="AlphaFoldDB" id="A0A6P4A0P8"/>
<dbReference type="InParanoid" id="A0A6P4A0P8"/>